<reference evidence="2 3" key="2">
    <citation type="journal article" date="2021" name="Curr. Genet.">
        <title>Genetic response to nitrogen starvation in the aggressive Eucalyptus foliar pathogen Teratosphaeria destructans.</title>
        <authorList>
            <person name="Havenga M."/>
            <person name="Wingfield B.D."/>
            <person name="Wingfield M.J."/>
            <person name="Dreyer L.L."/>
            <person name="Roets F."/>
            <person name="Aylward J."/>
        </authorList>
    </citation>
    <scope>NUCLEOTIDE SEQUENCE [LARGE SCALE GENOMIC DNA]</scope>
    <source>
        <strain evidence="2">CMW44962</strain>
    </source>
</reference>
<proteinExistence type="predicted"/>
<evidence type="ECO:0000313" key="3">
    <source>
        <dbReference type="Proteomes" id="UP001138500"/>
    </source>
</evidence>
<evidence type="ECO:0000256" key="1">
    <source>
        <dbReference type="SAM" id="MobiDB-lite"/>
    </source>
</evidence>
<feature type="compositionally biased region" description="Basic and acidic residues" evidence="1">
    <location>
        <begin position="1"/>
        <end position="11"/>
    </location>
</feature>
<reference evidence="2 3" key="1">
    <citation type="journal article" date="2018" name="IMA Fungus">
        <title>IMA Genome-F 10: Nine draft genome sequences of Claviceps purpurea s.lat., including C. arundinis, C. humidiphila, and C. cf. spartinae, pseudomolecules for the pitch canker pathogen Fusarium circinatum, draft genome of Davidsoniella eucalypti, Grosmannia galeiformis, Quambalaria eucalypti, and Teratosphaeria destructans.</title>
        <authorList>
            <person name="Wingfield B.D."/>
            <person name="Liu M."/>
            <person name="Nguyen H.D."/>
            <person name="Lane F.A."/>
            <person name="Morgan S.W."/>
            <person name="De Vos L."/>
            <person name="Wilken P.M."/>
            <person name="Duong T.A."/>
            <person name="Aylward J."/>
            <person name="Coetzee M.P."/>
            <person name="Dadej K."/>
            <person name="De Beer Z.W."/>
            <person name="Findlay W."/>
            <person name="Havenga M."/>
            <person name="Kolarik M."/>
            <person name="Menzies J.G."/>
            <person name="Naidoo K."/>
            <person name="Pochopski O."/>
            <person name="Shoukouhi P."/>
            <person name="Santana Q.C."/>
            <person name="Seifert K.A."/>
            <person name="Soal N."/>
            <person name="Steenkamp E.T."/>
            <person name="Tatham C.T."/>
            <person name="van der Nest M.A."/>
            <person name="Wingfield M.J."/>
        </authorList>
    </citation>
    <scope>NUCLEOTIDE SEQUENCE [LARGE SCALE GENOMIC DNA]</scope>
    <source>
        <strain evidence="2">CMW44962</strain>
    </source>
</reference>
<accession>A0A9W7SSW1</accession>
<dbReference type="Proteomes" id="UP001138500">
    <property type="component" value="Unassembled WGS sequence"/>
</dbReference>
<name>A0A9W7SSW1_9PEZI</name>
<dbReference type="AlphaFoldDB" id="A0A9W7SSW1"/>
<protein>
    <submittedName>
        <fullName evidence="2">Uncharacterized protein</fullName>
    </submittedName>
</protein>
<organism evidence="2 3">
    <name type="scientific">Teratosphaeria destructans</name>
    <dbReference type="NCBI Taxonomy" id="418781"/>
    <lineage>
        <taxon>Eukaryota</taxon>
        <taxon>Fungi</taxon>
        <taxon>Dikarya</taxon>
        <taxon>Ascomycota</taxon>
        <taxon>Pezizomycotina</taxon>
        <taxon>Dothideomycetes</taxon>
        <taxon>Dothideomycetidae</taxon>
        <taxon>Mycosphaerellales</taxon>
        <taxon>Teratosphaeriaceae</taxon>
        <taxon>Teratosphaeria</taxon>
    </lineage>
</organism>
<comment type="caution">
    <text evidence="2">The sequence shown here is derived from an EMBL/GenBank/DDBJ whole genome shotgun (WGS) entry which is preliminary data.</text>
</comment>
<dbReference type="EMBL" id="RIBY02001839">
    <property type="protein sequence ID" value="KAH9828002.1"/>
    <property type="molecule type" value="Genomic_DNA"/>
</dbReference>
<keyword evidence="3" id="KW-1185">Reference proteome</keyword>
<sequence length="62" mass="6840">MDIEDANEHGVPRLVPSSTTAQKQSQLLHNITVSETGNKLSGRLHSRMANASQHVDNQYAQQ</sequence>
<evidence type="ECO:0000313" key="2">
    <source>
        <dbReference type="EMBL" id="KAH9828002.1"/>
    </source>
</evidence>
<feature type="compositionally biased region" description="Polar residues" evidence="1">
    <location>
        <begin position="16"/>
        <end position="25"/>
    </location>
</feature>
<gene>
    <name evidence="2" type="ORF">Tdes44962_MAKER09514</name>
</gene>
<feature type="region of interest" description="Disordered" evidence="1">
    <location>
        <begin position="1"/>
        <end position="25"/>
    </location>
</feature>